<dbReference type="InterPro" id="IPR046938">
    <property type="entry name" value="DNA_clamp_sf"/>
</dbReference>
<keyword evidence="8" id="KW-1185">Reference proteome</keyword>
<accession>D3XDN2</accession>
<dbReference type="EMBL" id="GU305914">
    <property type="protein sequence ID" value="ADD10426.1"/>
    <property type="molecule type" value="Genomic_DNA"/>
</dbReference>
<evidence type="ECO:0000256" key="2">
    <source>
        <dbReference type="ARBA" id="ARBA00015068"/>
    </source>
</evidence>
<protein>
    <recommendedName>
        <fullName evidence="2">DNA polymerase processivity factor</fullName>
    </recommendedName>
    <alternativeName>
        <fullName evidence="5">Polymerase accessory protein</fullName>
    </alternativeName>
</protein>
<comment type="similarity">
    <text evidence="1">Belongs to the herpesviridae polymerase accessory protein family.</text>
</comment>
<reference evidence="7 8" key="1">
    <citation type="journal article" date="2010" name="J. Virol.">
        <title>Stability of murine cytomegalovirus genome after in vitro and in vivo passage.</title>
        <authorList>
            <person name="Cheng T.P."/>
            <person name="Valentine M.C."/>
            <person name="Gao J."/>
            <person name="Pingel J.T."/>
            <person name="Yokoyama W.M."/>
        </authorList>
    </citation>
    <scope>NUCLEOTIDE SEQUENCE [LARGE SCALE GENOMIC DNA]</scope>
    <source>
        <strain evidence="7 8">Smith</strain>
    </source>
</reference>
<evidence type="ECO:0000256" key="3">
    <source>
        <dbReference type="ARBA" id="ARBA00022705"/>
    </source>
</evidence>
<dbReference type="GO" id="GO:0030337">
    <property type="term" value="F:DNA polymerase processivity factor activity"/>
    <property type="evidence" value="ECO:0007669"/>
    <property type="project" value="InterPro"/>
</dbReference>
<name>D3XDN2_MUHVS</name>
<dbReference type="InterPro" id="IPR004997">
    <property type="entry name" value="Herpes_PAP"/>
</dbReference>
<proteinExistence type="inferred from homology"/>
<evidence type="ECO:0000313" key="8">
    <source>
        <dbReference type="Proteomes" id="UP000180711"/>
    </source>
</evidence>
<dbReference type="Gene3D" id="3.70.10.10">
    <property type="match status" value="1"/>
</dbReference>
<evidence type="ECO:0000256" key="5">
    <source>
        <dbReference type="ARBA" id="ARBA00032287"/>
    </source>
</evidence>
<sequence length="411" mass="44635">MEGGRKVREHEPPTLAFRLKSYKTAIQQLRCVVRSLKENTTVSFLPTPALIVQTVKNQFIAKIVFNSSCLYITDKSFSAKTINNSIPLLGNLMYMTSSRDLTKFTVQDTSDLSAKVCMSAPDYNMEFSSACVHNQDIIRETGDSAARVDLDSAVVGELIRWIAPNIRPKRNSKKQSTSSSTVQITLHANPPTVKFSLGCNSELEFTASNRIAFHEVKNLRITVQAKNLHQALCNCVVTKLACTLRVMTDHETMLYVASKNANFTIENFLSEEPFVRGDVGFDRMPVANSNNYQNSSSSAGDDFAACVDQVIDNCTKKHERVSRKAGGGGGGGGGVVVNDDHQGGGGSGKDNKYDQHKITSFMVSKGAVGGGAGGGGSDRGGYFNDTKEESDSEDSVTFEYTPNTKKQKCAA</sequence>
<keyword evidence="4" id="KW-0238">DNA-binding</keyword>
<gene>
    <name evidence="7" type="primary">M44</name>
</gene>
<dbReference type="KEGG" id="vg:3293808"/>
<keyword evidence="3" id="KW-0235">DNA replication</keyword>
<evidence type="ECO:0000256" key="6">
    <source>
        <dbReference type="SAM" id="MobiDB-lite"/>
    </source>
</evidence>
<dbReference type="SUPFAM" id="SSF55979">
    <property type="entry name" value="DNA clamp"/>
    <property type="match status" value="2"/>
</dbReference>
<organism evidence="7 8">
    <name type="scientific">Murid herpesvirus 1 (strain Smith)</name>
    <name type="common">MuHV-1</name>
    <name type="synonym">Mouse cytomegalovirus</name>
    <dbReference type="NCBI Taxonomy" id="10367"/>
    <lineage>
        <taxon>Viruses</taxon>
        <taxon>Duplodnaviria</taxon>
        <taxon>Heunggongvirae</taxon>
        <taxon>Peploviricota</taxon>
        <taxon>Herviviricetes</taxon>
        <taxon>Herpesvirales</taxon>
        <taxon>Orthoherpesviridae</taxon>
        <taxon>Betaherpesvirinae</taxon>
        <taxon>Muromegalovirus</taxon>
        <taxon>Muromegalovirus muridbeta1</taxon>
        <taxon>Murid herpesvirus 1</taxon>
    </lineage>
</organism>
<feature type="compositionally biased region" description="Gly residues" evidence="6">
    <location>
        <begin position="367"/>
        <end position="379"/>
    </location>
</feature>
<dbReference type="GO" id="GO:0019079">
    <property type="term" value="P:viral genome replication"/>
    <property type="evidence" value="ECO:0007669"/>
    <property type="project" value="InterPro"/>
</dbReference>
<dbReference type="Proteomes" id="UP000180711">
    <property type="component" value="Segment"/>
</dbReference>
<dbReference type="GO" id="GO:0003677">
    <property type="term" value="F:DNA binding"/>
    <property type="evidence" value="ECO:0007669"/>
    <property type="project" value="UniProtKB-KW"/>
</dbReference>
<evidence type="ECO:0000313" key="7">
    <source>
        <dbReference type="EMBL" id="ADD10426.1"/>
    </source>
</evidence>
<organismHost>
    <name type="scientific">Mus musculus</name>
    <name type="common">Mouse</name>
    <dbReference type="NCBI Taxonomy" id="10090"/>
</organismHost>
<dbReference type="RefSeq" id="YP_214056.1">
    <property type="nucleotide sequence ID" value="NC_004065.1"/>
</dbReference>
<feature type="region of interest" description="Disordered" evidence="6">
    <location>
        <begin position="318"/>
        <end position="411"/>
    </location>
</feature>
<feature type="compositionally biased region" description="Gly residues" evidence="6">
    <location>
        <begin position="325"/>
        <end position="335"/>
    </location>
</feature>
<evidence type="ECO:0000256" key="1">
    <source>
        <dbReference type="ARBA" id="ARBA00010709"/>
    </source>
</evidence>
<dbReference type="GO" id="GO:0006260">
    <property type="term" value="P:DNA replication"/>
    <property type="evidence" value="ECO:0007669"/>
    <property type="project" value="UniProtKB-KW"/>
</dbReference>
<evidence type="ECO:0000256" key="4">
    <source>
        <dbReference type="ARBA" id="ARBA00023125"/>
    </source>
</evidence>
<dbReference type="Pfam" id="PF03325">
    <property type="entry name" value="Herpes_PAP"/>
    <property type="match status" value="1"/>
</dbReference>